<proteinExistence type="predicted"/>
<comment type="caution">
    <text evidence="1">The sequence shown here is derived from an EMBL/GenBank/DDBJ whole genome shotgun (WGS) entry which is preliminary data.</text>
</comment>
<evidence type="ECO:0000313" key="2">
    <source>
        <dbReference type="Proteomes" id="UP001499924"/>
    </source>
</evidence>
<gene>
    <name evidence="1" type="ORF">GCM10010531_01570</name>
</gene>
<organism evidence="1 2">
    <name type="scientific">Blastococcus jejuensis</name>
    <dbReference type="NCBI Taxonomy" id="351224"/>
    <lineage>
        <taxon>Bacteria</taxon>
        <taxon>Bacillati</taxon>
        <taxon>Actinomycetota</taxon>
        <taxon>Actinomycetes</taxon>
        <taxon>Geodermatophilales</taxon>
        <taxon>Geodermatophilaceae</taxon>
        <taxon>Blastococcus</taxon>
    </lineage>
</organism>
<accession>A0ABP6NNU6</accession>
<reference evidence="2" key="1">
    <citation type="journal article" date="2019" name="Int. J. Syst. Evol. Microbiol.">
        <title>The Global Catalogue of Microorganisms (GCM) 10K type strain sequencing project: providing services to taxonomists for standard genome sequencing and annotation.</title>
        <authorList>
            <consortium name="The Broad Institute Genomics Platform"/>
            <consortium name="The Broad Institute Genome Sequencing Center for Infectious Disease"/>
            <person name="Wu L."/>
            <person name="Ma J."/>
        </authorList>
    </citation>
    <scope>NUCLEOTIDE SEQUENCE [LARGE SCALE GENOMIC DNA]</scope>
    <source>
        <strain evidence="2">JCM 15614</strain>
    </source>
</reference>
<dbReference type="EMBL" id="BAAAVV010000001">
    <property type="protein sequence ID" value="GAA3154208.1"/>
    <property type="molecule type" value="Genomic_DNA"/>
</dbReference>
<evidence type="ECO:0000313" key="1">
    <source>
        <dbReference type="EMBL" id="GAA3154208.1"/>
    </source>
</evidence>
<name>A0ABP6NNU6_9ACTN</name>
<sequence>MATCVPVAIDVEALLRRVVGEVFDADVEATYSTNPRTPYLHLVRLSDPSGQRHAGLRASYEWFDATIFGLGVSTTLFDYDDDEEDKEAVLRALARVVRAYLRGEGRVEHRRGLIRSRPVLRIQVDNQEWELGRRVSRVHYPD</sequence>
<protein>
    <recommendedName>
        <fullName evidence="3">Tail terminator</fullName>
    </recommendedName>
</protein>
<evidence type="ECO:0008006" key="3">
    <source>
        <dbReference type="Google" id="ProtNLM"/>
    </source>
</evidence>
<keyword evidence="2" id="KW-1185">Reference proteome</keyword>
<dbReference type="Proteomes" id="UP001499924">
    <property type="component" value="Unassembled WGS sequence"/>
</dbReference>